<accession>A0A829M9F2</accession>
<evidence type="ECO:0000313" key="3">
    <source>
        <dbReference type="EMBL" id="ESV60928.1"/>
    </source>
</evidence>
<keyword evidence="2" id="KW-0812">Transmembrane</keyword>
<keyword evidence="2" id="KW-1133">Transmembrane helix</keyword>
<name>A0A829M9F2_9MYCO</name>
<feature type="compositionally biased region" description="Polar residues" evidence="1">
    <location>
        <begin position="123"/>
        <end position="133"/>
    </location>
</feature>
<feature type="transmembrane region" description="Helical" evidence="2">
    <location>
        <begin position="43"/>
        <end position="64"/>
    </location>
</feature>
<dbReference type="EMBL" id="AYTF01000003">
    <property type="protein sequence ID" value="ESV60928.1"/>
    <property type="molecule type" value="Genomic_DNA"/>
</dbReference>
<evidence type="ECO:0000256" key="2">
    <source>
        <dbReference type="SAM" id="Phobius"/>
    </source>
</evidence>
<evidence type="ECO:0000313" key="4">
    <source>
        <dbReference type="Proteomes" id="UP000018502"/>
    </source>
</evidence>
<feature type="region of interest" description="Disordered" evidence="1">
    <location>
        <begin position="120"/>
        <end position="145"/>
    </location>
</feature>
<evidence type="ECO:0000256" key="1">
    <source>
        <dbReference type="SAM" id="MobiDB-lite"/>
    </source>
</evidence>
<organism evidence="3 4">
    <name type="scientific">Mycobacteroides abscessus MAB_091912_2446</name>
    <dbReference type="NCBI Taxonomy" id="1335414"/>
    <lineage>
        <taxon>Bacteria</taxon>
        <taxon>Bacillati</taxon>
        <taxon>Actinomycetota</taxon>
        <taxon>Actinomycetes</taxon>
        <taxon>Mycobacteriales</taxon>
        <taxon>Mycobacteriaceae</taxon>
        <taxon>Mycobacteroides</taxon>
        <taxon>Mycobacteroides abscessus</taxon>
    </lineage>
</organism>
<feature type="transmembrane region" description="Helical" evidence="2">
    <location>
        <begin position="70"/>
        <end position="90"/>
    </location>
</feature>
<feature type="region of interest" description="Disordered" evidence="1">
    <location>
        <begin position="169"/>
        <end position="189"/>
    </location>
</feature>
<protein>
    <recommendedName>
        <fullName evidence="5">Transmembrane protein</fullName>
    </recommendedName>
</protein>
<reference evidence="3 4" key="1">
    <citation type="journal article" date="2014" name="Emerg. Infect. Dis.">
        <title>High-level Relatedness among Mycobacterium abscessus subsp. massiliense Strains from Widely Separated Outbreaks.</title>
        <authorList>
            <person name="Tettelin H."/>
            <person name="Davidson R.M."/>
            <person name="Agrawal S."/>
            <person name="Aitken M.L."/>
            <person name="Shallom S."/>
            <person name="Hasan N.A."/>
            <person name="Strong M."/>
            <person name="Nogueira de Moura V.C."/>
            <person name="De Groote M.A."/>
            <person name="Duarte R.S."/>
            <person name="Hine E."/>
            <person name="Parankush S."/>
            <person name="Su Q."/>
            <person name="Daugherty S.C."/>
            <person name="Fraser C.M."/>
            <person name="Brown-Elliott B.A."/>
            <person name="Wallace R.J.Jr."/>
            <person name="Holland S.M."/>
            <person name="Sampaio E.P."/>
            <person name="Olivier K.N."/>
            <person name="Jackson M."/>
            <person name="Zelazny A.M."/>
        </authorList>
    </citation>
    <scope>NUCLEOTIDE SEQUENCE [LARGE SCALE GENOMIC DNA]</scope>
    <source>
        <strain evidence="3 4">MAB_091912_2446</strain>
    </source>
</reference>
<keyword evidence="2" id="KW-0472">Membrane</keyword>
<dbReference type="Proteomes" id="UP000018502">
    <property type="component" value="Unassembled WGS sequence"/>
</dbReference>
<dbReference type="AlphaFoldDB" id="A0A829M9F2"/>
<gene>
    <name evidence="3" type="ORF">L833_5049</name>
</gene>
<sequence>MPLSEHEQRMLDQIESALYAEDPKFASSVRGGRLGATSGRRRLQGAALFCIGLAMLVIGVAVPATQIGNFPVLSVIGFVVMFGAAVFAIIGSRRSESNPAGQGAGGPAAVSVRIARPAPSRSAWKSDSAAASTTDKHPLSHATSQTRARSAGLLLFVLLFEAGDRAAPHHGMSMRKPGGPARPNRYQLV</sequence>
<comment type="caution">
    <text evidence="3">The sequence shown here is derived from an EMBL/GenBank/DDBJ whole genome shotgun (WGS) entry which is preliminary data.</text>
</comment>
<dbReference type="Pfam" id="PF11239">
    <property type="entry name" value="DUF3040"/>
    <property type="match status" value="1"/>
</dbReference>
<proteinExistence type="predicted"/>
<dbReference type="InterPro" id="IPR021401">
    <property type="entry name" value="DUF3040"/>
</dbReference>
<evidence type="ECO:0008006" key="5">
    <source>
        <dbReference type="Google" id="ProtNLM"/>
    </source>
</evidence>